<evidence type="ECO:0000313" key="4">
    <source>
        <dbReference type="Proteomes" id="UP000014760"/>
    </source>
</evidence>
<keyword evidence="4" id="KW-1185">Reference proteome</keyword>
<reference evidence="4" key="1">
    <citation type="submission" date="2012-12" db="EMBL/GenBank/DDBJ databases">
        <authorList>
            <person name="Hellsten U."/>
            <person name="Grimwood J."/>
            <person name="Chapman J.A."/>
            <person name="Shapiro H."/>
            <person name="Aerts A."/>
            <person name="Otillar R.P."/>
            <person name="Terry A.Y."/>
            <person name="Boore J.L."/>
            <person name="Simakov O."/>
            <person name="Marletaz F."/>
            <person name="Cho S.-J."/>
            <person name="Edsinger-Gonzales E."/>
            <person name="Havlak P."/>
            <person name="Kuo D.-H."/>
            <person name="Larsson T."/>
            <person name="Lv J."/>
            <person name="Arendt D."/>
            <person name="Savage R."/>
            <person name="Osoegawa K."/>
            <person name="de Jong P."/>
            <person name="Lindberg D.R."/>
            <person name="Seaver E.C."/>
            <person name="Weisblat D.A."/>
            <person name="Putnam N.H."/>
            <person name="Grigoriev I.V."/>
            <person name="Rokhsar D.S."/>
        </authorList>
    </citation>
    <scope>NUCLEOTIDE SEQUENCE</scope>
    <source>
        <strain evidence="4">I ESC-2004</strain>
    </source>
</reference>
<name>R7UTK8_CAPTE</name>
<dbReference type="EMBL" id="AMQN01000994">
    <property type="status" value="NOT_ANNOTATED_CDS"/>
    <property type="molecule type" value="Genomic_DNA"/>
</dbReference>
<keyword evidence="1" id="KW-1133">Transmembrane helix</keyword>
<reference evidence="2 4" key="2">
    <citation type="journal article" date="2013" name="Nature">
        <title>Insights into bilaterian evolution from three spiralian genomes.</title>
        <authorList>
            <person name="Simakov O."/>
            <person name="Marletaz F."/>
            <person name="Cho S.J."/>
            <person name="Edsinger-Gonzales E."/>
            <person name="Havlak P."/>
            <person name="Hellsten U."/>
            <person name="Kuo D.H."/>
            <person name="Larsson T."/>
            <person name="Lv J."/>
            <person name="Arendt D."/>
            <person name="Savage R."/>
            <person name="Osoegawa K."/>
            <person name="de Jong P."/>
            <person name="Grimwood J."/>
            <person name="Chapman J.A."/>
            <person name="Shapiro H."/>
            <person name="Aerts A."/>
            <person name="Otillar R.P."/>
            <person name="Terry A.Y."/>
            <person name="Boore J.L."/>
            <person name="Grigoriev I.V."/>
            <person name="Lindberg D.R."/>
            <person name="Seaver E.C."/>
            <person name="Weisblat D.A."/>
            <person name="Putnam N.H."/>
            <person name="Rokhsar D.S."/>
        </authorList>
    </citation>
    <scope>NUCLEOTIDE SEQUENCE</scope>
    <source>
        <strain evidence="2 4">I ESC-2004</strain>
    </source>
</reference>
<evidence type="ECO:0000256" key="1">
    <source>
        <dbReference type="SAM" id="Phobius"/>
    </source>
</evidence>
<organism evidence="2">
    <name type="scientific">Capitella teleta</name>
    <name type="common">Polychaete worm</name>
    <dbReference type="NCBI Taxonomy" id="283909"/>
    <lineage>
        <taxon>Eukaryota</taxon>
        <taxon>Metazoa</taxon>
        <taxon>Spiralia</taxon>
        <taxon>Lophotrochozoa</taxon>
        <taxon>Annelida</taxon>
        <taxon>Polychaeta</taxon>
        <taxon>Sedentaria</taxon>
        <taxon>Scolecida</taxon>
        <taxon>Capitellidae</taxon>
        <taxon>Capitella</taxon>
    </lineage>
</organism>
<sequence>MTVSELQVNTSKRDGRQAKREQGFRNFRLFLVTLLVTGLGLIYATGAFDQAAGIVFLLEEAGKRLETFCFSSQLTRGMSMDSMVAELNDYPDICMYYNRGRLHSLQSSCACPEEMIFRIVTGSHQLPPRLPVGLELAWHGKRCPGPLTPECVQVLIQSRFLCTTTCFKTEKKKKRKYNAIIINIVVD</sequence>
<dbReference type="Proteomes" id="UP000014760">
    <property type="component" value="Unassembled WGS sequence"/>
</dbReference>
<feature type="transmembrane region" description="Helical" evidence="1">
    <location>
        <begin position="29"/>
        <end position="48"/>
    </location>
</feature>
<evidence type="ECO:0000313" key="2">
    <source>
        <dbReference type="EMBL" id="ELU09488.1"/>
    </source>
</evidence>
<accession>R7UTK8</accession>
<dbReference type="EnsemblMetazoa" id="CapteT200357">
    <property type="protein sequence ID" value="CapteP200357"/>
    <property type="gene ID" value="CapteG200357"/>
</dbReference>
<proteinExistence type="predicted"/>
<gene>
    <name evidence="2" type="ORF">CAPTEDRAFT_200357</name>
</gene>
<reference evidence="3" key="3">
    <citation type="submission" date="2015-06" db="UniProtKB">
        <authorList>
            <consortium name="EnsemblMetazoa"/>
        </authorList>
    </citation>
    <scope>IDENTIFICATION</scope>
</reference>
<evidence type="ECO:0000313" key="3">
    <source>
        <dbReference type="EnsemblMetazoa" id="CapteP200357"/>
    </source>
</evidence>
<protein>
    <submittedName>
        <fullName evidence="2 3">Uncharacterized protein</fullName>
    </submittedName>
</protein>
<dbReference type="EMBL" id="KB298217">
    <property type="protein sequence ID" value="ELU09488.1"/>
    <property type="molecule type" value="Genomic_DNA"/>
</dbReference>
<keyword evidence="1" id="KW-0472">Membrane</keyword>
<keyword evidence="1" id="KW-0812">Transmembrane</keyword>
<dbReference type="HOGENOM" id="CLU_1449012_0_0_1"/>
<dbReference type="AlphaFoldDB" id="R7UTK8"/>